<feature type="compositionally biased region" description="Polar residues" evidence="2">
    <location>
        <begin position="20"/>
        <end position="29"/>
    </location>
</feature>
<sequence>MGRTKTQSQIKSQKVEKLNKSQNPNAITNKKSKETLKKIGSGKSRKQNFDDIKFQILDALQQIQPDARLSQSTLATMNTLIKDALDKVCEEAIVQNQNNKEQKLSGKTIKCTVQLILPETQSKSASTENTKQLSKHKQRRPLKKTVISDKIV</sequence>
<name>A0A073HYN0_9SPIT</name>
<dbReference type="Proteomes" id="UP000053232">
    <property type="component" value="Unassembled WGS sequence"/>
</dbReference>
<dbReference type="InterPro" id="IPR009072">
    <property type="entry name" value="Histone-fold"/>
</dbReference>
<organism evidence="3 4">
    <name type="scientific">Oxytricha trifallax</name>
    <dbReference type="NCBI Taxonomy" id="1172189"/>
    <lineage>
        <taxon>Eukaryota</taxon>
        <taxon>Sar</taxon>
        <taxon>Alveolata</taxon>
        <taxon>Ciliophora</taxon>
        <taxon>Intramacronucleata</taxon>
        <taxon>Spirotrichea</taxon>
        <taxon>Stichotrichia</taxon>
        <taxon>Sporadotrichida</taxon>
        <taxon>Oxytrichidae</taxon>
        <taxon>Oxytrichinae</taxon>
        <taxon>Oxytricha</taxon>
    </lineage>
</organism>
<keyword evidence="4" id="KW-1185">Reference proteome</keyword>
<feature type="region of interest" description="Disordered" evidence="2">
    <location>
        <begin position="1"/>
        <end position="44"/>
    </location>
</feature>
<dbReference type="GO" id="GO:0046982">
    <property type="term" value="F:protein heterodimerization activity"/>
    <property type="evidence" value="ECO:0007669"/>
    <property type="project" value="InterPro"/>
</dbReference>
<dbReference type="SUPFAM" id="SSF47113">
    <property type="entry name" value="Histone-fold"/>
    <property type="match status" value="1"/>
</dbReference>
<dbReference type="Gene3D" id="1.10.20.10">
    <property type="entry name" value="Histone, subunit A"/>
    <property type="match status" value="1"/>
</dbReference>
<evidence type="ECO:0000256" key="2">
    <source>
        <dbReference type="SAM" id="MobiDB-lite"/>
    </source>
</evidence>
<evidence type="ECO:0000313" key="4">
    <source>
        <dbReference type="Proteomes" id="UP000053232"/>
    </source>
</evidence>
<proteinExistence type="inferred from homology"/>
<gene>
    <name evidence="3" type="ORF">OXYTRIMIC_366</name>
</gene>
<accession>A0A073HYN0</accession>
<comment type="similarity">
    <text evidence="1">Belongs to the histone H2B family.</text>
</comment>
<evidence type="ECO:0000256" key="1">
    <source>
        <dbReference type="ARBA" id="ARBA00006846"/>
    </source>
</evidence>
<dbReference type="GO" id="GO:0003677">
    <property type="term" value="F:DNA binding"/>
    <property type="evidence" value="ECO:0007669"/>
    <property type="project" value="InterPro"/>
</dbReference>
<dbReference type="PANTHER" id="PTHR23428">
    <property type="entry name" value="HISTONE H2B"/>
    <property type="match status" value="1"/>
</dbReference>
<dbReference type="AlphaFoldDB" id="A0A073HYN0"/>
<feature type="region of interest" description="Disordered" evidence="2">
    <location>
        <begin position="122"/>
        <end position="152"/>
    </location>
</feature>
<feature type="compositionally biased region" description="Polar residues" evidence="2">
    <location>
        <begin position="1"/>
        <end position="12"/>
    </location>
</feature>
<evidence type="ECO:0000313" key="3">
    <source>
        <dbReference type="EMBL" id="KEJ83108.1"/>
    </source>
</evidence>
<protein>
    <submittedName>
        <fullName evidence="3">Uncharacterized protein</fullName>
    </submittedName>
</protein>
<dbReference type="SMART" id="SM00427">
    <property type="entry name" value="H2B"/>
    <property type="match status" value="1"/>
</dbReference>
<dbReference type="GO" id="GO:0030527">
    <property type="term" value="F:structural constituent of chromatin"/>
    <property type="evidence" value="ECO:0007669"/>
    <property type="project" value="InterPro"/>
</dbReference>
<dbReference type="PRINTS" id="PR00621">
    <property type="entry name" value="HISTONEH2B"/>
</dbReference>
<comment type="caution">
    <text evidence="3">The sequence shown here is derived from an EMBL/GenBank/DDBJ whole genome shotgun (WGS) entry which is preliminary data.</text>
</comment>
<feature type="compositionally biased region" description="Polar residues" evidence="2">
    <location>
        <begin position="122"/>
        <end position="132"/>
    </location>
</feature>
<reference evidence="4" key="1">
    <citation type="journal article" date="2014" name="Cell">
        <title>The Architecture of a Scrambled Genome Reveals Massive Levels of Genomic Rearrangement during Development.</title>
        <authorList>
            <person name="Chen X."/>
            <person name="Bracht J.R."/>
            <person name="Goldman A.D."/>
            <person name="Dolzhenko E."/>
            <person name="Clay D.M."/>
            <person name="Swart E.C."/>
            <person name="Perlman D.H."/>
            <person name="Doak T.G."/>
            <person name="Stuart A."/>
            <person name="Amemiya C.T."/>
            <person name="Sebra R.P."/>
            <person name="Landweber L.F."/>
        </authorList>
    </citation>
    <scope>NUCLEOTIDE SEQUENCE [LARGE SCALE GENOMIC DNA]</scope>
    <source>
        <strain evidence="4">JRB310</strain>
    </source>
</reference>
<dbReference type="GO" id="GO:0000786">
    <property type="term" value="C:nucleosome"/>
    <property type="evidence" value="ECO:0007669"/>
    <property type="project" value="InterPro"/>
</dbReference>
<dbReference type="InterPro" id="IPR000558">
    <property type="entry name" value="Histone_H2B"/>
</dbReference>
<dbReference type="EMBL" id="ARYC01000361">
    <property type="protein sequence ID" value="KEJ83108.1"/>
    <property type="molecule type" value="Genomic_DNA"/>
</dbReference>
<feature type="compositionally biased region" description="Basic residues" evidence="2">
    <location>
        <begin position="133"/>
        <end position="143"/>
    </location>
</feature>